<comment type="caution">
    <text evidence="1">The sequence shown here is derived from an EMBL/GenBank/DDBJ whole genome shotgun (WGS) entry which is preliminary data.</text>
</comment>
<name>A0AAD6W6F7_9ROSI</name>
<gene>
    <name evidence="1" type="ORF">NC653_011492</name>
</gene>
<dbReference type="EMBL" id="JAQIZT010000004">
    <property type="protein sequence ID" value="KAJ7001073.1"/>
    <property type="molecule type" value="Genomic_DNA"/>
</dbReference>
<sequence>MNRKTDCSSLPFFLPHRQLPTSFFPLKHMHKPKTLNLSLPSHAVQTSMPPSTQDNLPSLSAFTAKHPSPLVFSSSPLTALFPLLSKPSTAISYFLLPFNRNQQPHSSINP</sequence>
<evidence type="ECO:0000313" key="2">
    <source>
        <dbReference type="Proteomes" id="UP001164929"/>
    </source>
</evidence>
<keyword evidence="2" id="KW-1185">Reference proteome</keyword>
<proteinExistence type="predicted"/>
<reference evidence="1 2" key="1">
    <citation type="journal article" date="2023" name="Mol. Ecol. Resour.">
        <title>Chromosome-level genome assembly of a triploid poplar Populus alba 'Berolinensis'.</title>
        <authorList>
            <person name="Chen S."/>
            <person name="Yu Y."/>
            <person name="Wang X."/>
            <person name="Wang S."/>
            <person name="Zhang T."/>
            <person name="Zhou Y."/>
            <person name="He R."/>
            <person name="Meng N."/>
            <person name="Wang Y."/>
            <person name="Liu W."/>
            <person name="Liu Z."/>
            <person name="Liu J."/>
            <person name="Guo Q."/>
            <person name="Huang H."/>
            <person name="Sederoff R.R."/>
            <person name="Wang G."/>
            <person name="Qu G."/>
            <person name="Chen S."/>
        </authorList>
    </citation>
    <scope>NUCLEOTIDE SEQUENCE [LARGE SCALE GENOMIC DNA]</scope>
    <source>
        <strain evidence="1">SC-2020</strain>
    </source>
</reference>
<protein>
    <submittedName>
        <fullName evidence="1">Uncharacterized protein</fullName>
    </submittedName>
</protein>
<dbReference type="Proteomes" id="UP001164929">
    <property type="component" value="Chromosome 4"/>
</dbReference>
<dbReference type="AlphaFoldDB" id="A0AAD6W6F7"/>
<accession>A0AAD6W6F7</accession>
<organism evidence="1 2">
    <name type="scientific">Populus alba x Populus x berolinensis</name>
    <dbReference type="NCBI Taxonomy" id="444605"/>
    <lineage>
        <taxon>Eukaryota</taxon>
        <taxon>Viridiplantae</taxon>
        <taxon>Streptophyta</taxon>
        <taxon>Embryophyta</taxon>
        <taxon>Tracheophyta</taxon>
        <taxon>Spermatophyta</taxon>
        <taxon>Magnoliopsida</taxon>
        <taxon>eudicotyledons</taxon>
        <taxon>Gunneridae</taxon>
        <taxon>Pentapetalae</taxon>
        <taxon>rosids</taxon>
        <taxon>fabids</taxon>
        <taxon>Malpighiales</taxon>
        <taxon>Salicaceae</taxon>
        <taxon>Saliceae</taxon>
        <taxon>Populus</taxon>
    </lineage>
</organism>
<evidence type="ECO:0000313" key="1">
    <source>
        <dbReference type="EMBL" id="KAJ7001073.1"/>
    </source>
</evidence>